<dbReference type="InterPro" id="IPR036188">
    <property type="entry name" value="FAD/NAD-bd_sf"/>
</dbReference>
<dbReference type="PATRIC" id="fig|880071.3.peg.4051"/>
<dbReference type="AlphaFoldDB" id="I4AQW2"/>
<dbReference type="InterPro" id="IPR013698">
    <property type="entry name" value="Squalene_epoxidase"/>
</dbReference>
<dbReference type="Gene3D" id="3.50.50.60">
    <property type="entry name" value="FAD/NAD(P)-binding domain"/>
    <property type="match status" value="1"/>
</dbReference>
<dbReference type="InterPro" id="IPR023753">
    <property type="entry name" value="FAD/NAD-binding_dom"/>
</dbReference>
<dbReference type="Pfam" id="PF08491">
    <property type="entry name" value="SE"/>
    <property type="match status" value="1"/>
</dbReference>
<dbReference type="Pfam" id="PF07992">
    <property type="entry name" value="Pyr_redox_2"/>
    <property type="match status" value="1"/>
</dbReference>
<dbReference type="STRING" id="880071.Fleli_4051"/>
<organism evidence="3 4">
    <name type="scientific">Bernardetia litoralis (strain ATCC 23117 / DSM 6794 / NBRC 15988 / NCIMB 1366 / Fx l1 / Sio-4)</name>
    <name type="common">Flexibacter litoralis</name>
    <dbReference type="NCBI Taxonomy" id="880071"/>
    <lineage>
        <taxon>Bacteria</taxon>
        <taxon>Pseudomonadati</taxon>
        <taxon>Bacteroidota</taxon>
        <taxon>Cytophagia</taxon>
        <taxon>Cytophagales</taxon>
        <taxon>Bernardetiaceae</taxon>
        <taxon>Bernardetia</taxon>
    </lineage>
</organism>
<dbReference type="KEGG" id="fli:Fleli_4051"/>
<dbReference type="EMBL" id="CP003345">
    <property type="protein sequence ID" value="AFM06347.1"/>
    <property type="molecule type" value="Genomic_DNA"/>
</dbReference>
<evidence type="ECO:0000259" key="1">
    <source>
        <dbReference type="Pfam" id="PF07992"/>
    </source>
</evidence>
<dbReference type="SUPFAM" id="SSF51905">
    <property type="entry name" value="FAD/NAD(P)-binding domain"/>
    <property type="match status" value="1"/>
</dbReference>
<dbReference type="GO" id="GO:0016020">
    <property type="term" value="C:membrane"/>
    <property type="evidence" value="ECO:0007669"/>
    <property type="project" value="InterPro"/>
</dbReference>
<gene>
    <name evidence="3" type="ordered locus">Fleli_4051</name>
</gene>
<dbReference type="HOGENOM" id="CLU_024648_5_3_10"/>
<dbReference type="GO" id="GO:0050660">
    <property type="term" value="F:flavin adenine dinucleotide binding"/>
    <property type="evidence" value="ECO:0007669"/>
    <property type="project" value="InterPro"/>
</dbReference>
<evidence type="ECO:0000259" key="2">
    <source>
        <dbReference type="Pfam" id="PF08491"/>
    </source>
</evidence>
<dbReference type="GO" id="GO:0004506">
    <property type="term" value="F:squalene monooxygenase activity"/>
    <property type="evidence" value="ECO:0007669"/>
    <property type="project" value="InterPro"/>
</dbReference>
<dbReference type="PANTHER" id="PTHR42685">
    <property type="entry name" value="GERANYLGERANYL DIPHOSPHATE REDUCTASE"/>
    <property type="match status" value="1"/>
</dbReference>
<dbReference type="InterPro" id="IPR050407">
    <property type="entry name" value="Geranylgeranyl_reductase"/>
</dbReference>
<evidence type="ECO:0000313" key="3">
    <source>
        <dbReference type="EMBL" id="AFM06347.1"/>
    </source>
</evidence>
<dbReference type="PRINTS" id="PR00420">
    <property type="entry name" value="RNGMNOXGNASE"/>
</dbReference>
<dbReference type="PROSITE" id="PS51257">
    <property type="entry name" value="PROKAR_LIPOPROTEIN"/>
    <property type="match status" value="1"/>
</dbReference>
<sequence precursor="true">MKKEKIETENKKSISTQIAIIGGGLAGLACSIRLAKAGLEVILIEKNTYPFHRVCGEYISNEALDYVKSLGINPFDFGAVSLDKFWLSSPSGNKLELDLPLGGFGISRYTLDYELSKIAKKEGVEIWDGIFVKDVLNTNKLNDTNKKNESKFLIETSNGTIGSQIVIGSYGKRSNLDNKLQRDFSSKNFPYIGVKYHLKTDLMPNNVIALHNFWRGYCGISRIEDDKFCFCYLSHKDNLTDFKKVENIEKQLFTDNPFLSKILKEAEFLYEKPEIINQISFSPKKLIEDDILMCGDSAGMITPLCGNGMAMALHSSKILSDLLINHFDNQISFKSLKKEYQKRWNHQFQLRLKAGRTVQHFFGGRKSSEFLINTFKHVPSVARKVVSLTHGKSF</sequence>
<dbReference type="eggNOG" id="COG0644">
    <property type="taxonomic scope" value="Bacteria"/>
</dbReference>
<accession>I4AQW2</accession>
<protein>
    <submittedName>
        <fullName evidence="3">Flavin-dependent dehydrogenase</fullName>
    </submittedName>
</protein>
<feature type="domain" description="Squalene epoxidase" evidence="2">
    <location>
        <begin position="281"/>
        <end position="348"/>
    </location>
</feature>
<dbReference type="PANTHER" id="PTHR42685:SF22">
    <property type="entry name" value="CONDITIONED MEDIUM FACTOR RECEPTOR 1"/>
    <property type="match status" value="1"/>
</dbReference>
<dbReference type="Proteomes" id="UP000006054">
    <property type="component" value="Chromosome"/>
</dbReference>
<name>I4AQW2_BERLS</name>
<proteinExistence type="predicted"/>
<evidence type="ECO:0000313" key="4">
    <source>
        <dbReference type="Proteomes" id="UP000006054"/>
    </source>
</evidence>
<keyword evidence="4" id="KW-1185">Reference proteome</keyword>
<reference evidence="4" key="1">
    <citation type="submission" date="2012-06" db="EMBL/GenBank/DDBJ databases">
        <title>The complete genome of Flexibacter litoralis DSM 6794.</title>
        <authorList>
            <person name="Lucas S."/>
            <person name="Copeland A."/>
            <person name="Lapidus A."/>
            <person name="Glavina del Rio T."/>
            <person name="Dalin E."/>
            <person name="Tice H."/>
            <person name="Bruce D."/>
            <person name="Goodwin L."/>
            <person name="Pitluck S."/>
            <person name="Peters L."/>
            <person name="Ovchinnikova G."/>
            <person name="Lu M."/>
            <person name="Kyrpides N."/>
            <person name="Mavromatis K."/>
            <person name="Ivanova N."/>
            <person name="Brettin T."/>
            <person name="Detter J.C."/>
            <person name="Han C."/>
            <person name="Larimer F."/>
            <person name="Land M."/>
            <person name="Hauser L."/>
            <person name="Markowitz V."/>
            <person name="Cheng J.-F."/>
            <person name="Hugenholtz P."/>
            <person name="Woyke T."/>
            <person name="Wu D."/>
            <person name="Spring S."/>
            <person name="Lang E."/>
            <person name="Kopitz M."/>
            <person name="Brambilla E."/>
            <person name="Klenk H.-P."/>
            <person name="Eisen J.A."/>
        </authorList>
    </citation>
    <scope>NUCLEOTIDE SEQUENCE [LARGE SCALE GENOMIC DNA]</scope>
    <source>
        <strain evidence="4">ATCC 23117 / DSM 6794 / NBRC 15988 / NCIMB 1366 / Sio-4</strain>
    </source>
</reference>
<feature type="domain" description="FAD/NAD(P)-binding" evidence="1">
    <location>
        <begin position="4"/>
        <end position="73"/>
    </location>
</feature>
<dbReference type="OrthoDB" id="1142316at2"/>
<dbReference type="RefSeq" id="WP_014799770.1">
    <property type="nucleotide sequence ID" value="NC_018018.1"/>
</dbReference>